<dbReference type="OrthoDB" id="3252109at2759"/>
<evidence type="ECO:0000256" key="2">
    <source>
        <dbReference type="SAM" id="Phobius"/>
    </source>
</evidence>
<reference evidence="3" key="1">
    <citation type="submission" date="2022-07" db="EMBL/GenBank/DDBJ databases">
        <title>The genome of Lyophyllum shimeji provides insight into the initial evolution of ectomycorrhizal fungal genome.</title>
        <authorList>
            <person name="Kobayashi Y."/>
            <person name="Shibata T."/>
            <person name="Hirakawa H."/>
            <person name="Shigenobu S."/>
            <person name="Nishiyama T."/>
            <person name="Yamada A."/>
            <person name="Hasebe M."/>
            <person name="Kawaguchi M."/>
        </authorList>
    </citation>
    <scope>NUCLEOTIDE SEQUENCE</scope>
    <source>
        <strain evidence="3">AT787</strain>
    </source>
</reference>
<comment type="caution">
    <text evidence="3">The sequence shown here is derived from an EMBL/GenBank/DDBJ whole genome shotgun (WGS) entry which is preliminary data.</text>
</comment>
<accession>A0A9P3PEQ1</accession>
<keyword evidence="2" id="KW-0812">Transmembrane</keyword>
<dbReference type="EMBL" id="BRPK01000001">
    <property type="protein sequence ID" value="GLB34204.1"/>
    <property type="molecule type" value="Genomic_DNA"/>
</dbReference>
<name>A0A9P3PEQ1_LYOSH</name>
<keyword evidence="2" id="KW-0472">Membrane</keyword>
<sequence>MAPECIRPFEDTQLRRTQPPQTPLPRVRPAHGGAQASRRSAPLPCQEGKSYPTHVLRVPASLYACTFTIVFLSVFRLPLLLASPPATPPRHRTPEAAHAPTLITPNMKRSHEPSFELLETGMWHRRNPNWVDPAPTQTARPATPSGSLVSTVLVDDDGKTIRAGLDKDDEEEDDGDGASVSESFIGNVAEHMKGRHRRLVSMFATKRTDPARTQQLAAKQGMHAALVRLPNNNGAKNRKKEGSWWMVLGRDPAAVGRVVNESQQRRMPGTMGDSMVMYEGPRLTTFLQLILAGLIGGIVTVCGLSYL</sequence>
<evidence type="ECO:0000256" key="1">
    <source>
        <dbReference type="SAM" id="MobiDB-lite"/>
    </source>
</evidence>
<evidence type="ECO:0000313" key="4">
    <source>
        <dbReference type="Proteomes" id="UP001063166"/>
    </source>
</evidence>
<organism evidence="3 4">
    <name type="scientific">Lyophyllum shimeji</name>
    <name type="common">Hon-shimeji</name>
    <name type="synonym">Tricholoma shimeji</name>
    <dbReference type="NCBI Taxonomy" id="47721"/>
    <lineage>
        <taxon>Eukaryota</taxon>
        <taxon>Fungi</taxon>
        <taxon>Dikarya</taxon>
        <taxon>Basidiomycota</taxon>
        <taxon>Agaricomycotina</taxon>
        <taxon>Agaricomycetes</taxon>
        <taxon>Agaricomycetidae</taxon>
        <taxon>Agaricales</taxon>
        <taxon>Tricholomatineae</taxon>
        <taxon>Lyophyllaceae</taxon>
        <taxon>Lyophyllum</taxon>
    </lineage>
</organism>
<protein>
    <submittedName>
        <fullName evidence="3">Uncharacterized protein</fullName>
    </submittedName>
</protein>
<dbReference type="Proteomes" id="UP001063166">
    <property type="component" value="Unassembled WGS sequence"/>
</dbReference>
<proteinExistence type="predicted"/>
<keyword evidence="4" id="KW-1185">Reference proteome</keyword>
<dbReference type="AlphaFoldDB" id="A0A9P3PEQ1"/>
<feature type="region of interest" description="Disordered" evidence="1">
    <location>
        <begin position="1"/>
        <end position="45"/>
    </location>
</feature>
<feature type="transmembrane region" description="Helical" evidence="2">
    <location>
        <begin position="285"/>
        <end position="306"/>
    </location>
</feature>
<evidence type="ECO:0000313" key="3">
    <source>
        <dbReference type="EMBL" id="GLB34204.1"/>
    </source>
</evidence>
<gene>
    <name evidence="3" type="ORF">LshimejAT787_0110880</name>
</gene>
<keyword evidence="2" id="KW-1133">Transmembrane helix</keyword>